<dbReference type="RefSeq" id="WP_141711589.1">
    <property type="nucleotide sequence ID" value="NZ_FNUC01000003.1"/>
</dbReference>
<gene>
    <name evidence="1" type="ORF">SAMN04488561_3317</name>
</gene>
<evidence type="ECO:0000313" key="2">
    <source>
        <dbReference type="Proteomes" id="UP000181980"/>
    </source>
</evidence>
<accession>A0A1H5MS49</accession>
<dbReference type="EMBL" id="FNUC01000003">
    <property type="protein sequence ID" value="SEE91178.1"/>
    <property type="molecule type" value="Genomic_DNA"/>
</dbReference>
<keyword evidence="2" id="KW-1185">Reference proteome</keyword>
<organism evidence="1 2">
    <name type="scientific">Jiangella alba</name>
    <dbReference type="NCBI Taxonomy" id="561176"/>
    <lineage>
        <taxon>Bacteria</taxon>
        <taxon>Bacillati</taxon>
        <taxon>Actinomycetota</taxon>
        <taxon>Actinomycetes</taxon>
        <taxon>Jiangellales</taxon>
        <taxon>Jiangellaceae</taxon>
        <taxon>Jiangella</taxon>
    </lineage>
</organism>
<reference evidence="2" key="1">
    <citation type="submission" date="2016-10" db="EMBL/GenBank/DDBJ databases">
        <authorList>
            <person name="Varghese N."/>
            <person name="Submissions S."/>
        </authorList>
    </citation>
    <scope>NUCLEOTIDE SEQUENCE [LARGE SCALE GENOMIC DNA]</scope>
    <source>
        <strain evidence="2">DSM 45237</strain>
    </source>
</reference>
<protein>
    <submittedName>
        <fullName evidence="1">Uncharacterized protein</fullName>
    </submittedName>
</protein>
<name>A0A1H5MS49_9ACTN</name>
<dbReference type="Proteomes" id="UP000181980">
    <property type="component" value="Unassembled WGS sequence"/>
</dbReference>
<sequence>MADPAAQLIDLQVQLHELRTQLVRDRDSGLLDIDLFDHAERAIIELSIRADHLLDGHDPTPETVDDRELEALLSEDG</sequence>
<dbReference type="AlphaFoldDB" id="A0A1H5MS49"/>
<proteinExistence type="predicted"/>
<evidence type="ECO:0000313" key="1">
    <source>
        <dbReference type="EMBL" id="SEE91178.1"/>
    </source>
</evidence>